<dbReference type="PaxDb" id="3880-AES71158"/>
<protein>
    <recommendedName>
        <fullName evidence="1">DUF8003 domain-containing protein</fullName>
    </recommendedName>
</protein>
<name>G7JBA6_MEDTR</name>
<proteinExistence type="predicted"/>
<dbReference type="EMBL" id="CM001219">
    <property type="protein sequence ID" value="AES71158.2"/>
    <property type="molecule type" value="Genomic_DNA"/>
</dbReference>
<reference evidence="2 4" key="1">
    <citation type="journal article" date="2011" name="Nature">
        <title>The Medicago genome provides insight into the evolution of rhizobial symbioses.</title>
        <authorList>
            <person name="Young N.D."/>
            <person name="Debelle F."/>
            <person name="Oldroyd G.E."/>
            <person name="Geurts R."/>
            <person name="Cannon S.B."/>
            <person name="Udvardi M.K."/>
            <person name="Benedito V.A."/>
            <person name="Mayer K.F."/>
            <person name="Gouzy J."/>
            <person name="Schoof H."/>
            <person name="Van de Peer Y."/>
            <person name="Proost S."/>
            <person name="Cook D.R."/>
            <person name="Meyers B.C."/>
            <person name="Spannagl M."/>
            <person name="Cheung F."/>
            <person name="De Mita S."/>
            <person name="Krishnakumar V."/>
            <person name="Gundlach H."/>
            <person name="Zhou S."/>
            <person name="Mudge J."/>
            <person name="Bharti A.K."/>
            <person name="Murray J.D."/>
            <person name="Naoumkina M.A."/>
            <person name="Rosen B."/>
            <person name="Silverstein K.A."/>
            <person name="Tang H."/>
            <person name="Rombauts S."/>
            <person name="Zhao P.X."/>
            <person name="Zhou P."/>
            <person name="Barbe V."/>
            <person name="Bardou P."/>
            <person name="Bechner M."/>
            <person name="Bellec A."/>
            <person name="Berger A."/>
            <person name="Berges H."/>
            <person name="Bidwell S."/>
            <person name="Bisseling T."/>
            <person name="Choisne N."/>
            <person name="Couloux A."/>
            <person name="Denny R."/>
            <person name="Deshpande S."/>
            <person name="Dai X."/>
            <person name="Doyle J.J."/>
            <person name="Dudez A.M."/>
            <person name="Farmer A.D."/>
            <person name="Fouteau S."/>
            <person name="Franken C."/>
            <person name="Gibelin C."/>
            <person name="Gish J."/>
            <person name="Goldstein S."/>
            <person name="Gonzalez A.J."/>
            <person name="Green P.J."/>
            <person name="Hallab A."/>
            <person name="Hartog M."/>
            <person name="Hua A."/>
            <person name="Humphray S.J."/>
            <person name="Jeong D.H."/>
            <person name="Jing Y."/>
            <person name="Jocker A."/>
            <person name="Kenton S.M."/>
            <person name="Kim D.J."/>
            <person name="Klee K."/>
            <person name="Lai H."/>
            <person name="Lang C."/>
            <person name="Lin S."/>
            <person name="Macmil S.L."/>
            <person name="Magdelenat G."/>
            <person name="Matthews L."/>
            <person name="McCorrison J."/>
            <person name="Monaghan E.L."/>
            <person name="Mun J.H."/>
            <person name="Najar F.Z."/>
            <person name="Nicholson C."/>
            <person name="Noirot C."/>
            <person name="O'Bleness M."/>
            <person name="Paule C.R."/>
            <person name="Poulain J."/>
            <person name="Prion F."/>
            <person name="Qin B."/>
            <person name="Qu C."/>
            <person name="Retzel E.F."/>
            <person name="Riddle C."/>
            <person name="Sallet E."/>
            <person name="Samain S."/>
            <person name="Samson N."/>
            <person name="Sanders I."/>
            <person name="Saurat O."/>
            <person name="Scarpelli C."/>
            <person name="Schiex T."/>
            <person name="Segurens B."/>
            <person name="Severin A.J."/>
            <person name="Sherrier D.J."/>
            <person name="Shi R."/>
            <person name="Sims S."/>
            <person name="Singer S.R."/>
            <person name="Sinharoy S."/>
            <person name="Sterck L."/>
            <person name="Viollet A."/>
            <person name="Wang B.B."/>
            <person name="Wang K."/>
            <person name="Wang M."/>
            <person name="Wang X."/>
            <person name="Warfsmann J."/>
            <person name="Weissenbach J."/>
            <person name="White D.D."/>
            <person name="White J.D."/>
            <person name="Wiley G.B."/>
            <person name="Wincker P."/>
            <person name="Xing Y."/>
            <person name="Yang L."/>
            <person name="Yao Z."/>
            <person name="Ying F."/>
            <person name="Zhai J."/>
            <person name="Zhou L."/>
            <person name="Zuber A."/>
            <person name="Denarie J."/>
            <person name="Dixon R.A."/>
            <person name="May G.D."/>
            <person name="Schwartz D.C."/>
            <person name="Rogers J."/>
            <person name="Quetier F."/>
            <person name="Town C.D."/>
            <person name="Roe B.A."/>
        </authorList>
    </citation>
    <scope>NUCLEOTIDE SEQUENCE [LARGE SCALE GENOMIC DNA]</scope>
    <source>
        <strain evidence="2">A17</strain>
        <strain evidence="3 4">cv. Jemalong A17</strain>
    </source>
</reference>
<accession>A0A0C3VIG3</accession>
<dbReference type="STRING" id="3880.G7JBA6"/>
<dbReference type="HOGENOM" id="CLU_2486764_0_0_1"/>
<keyword evidence="4" id="KW-1185">Reference proteome</keyword>
<reference evidence="3" key="3">
    <citation type="submission" date="2015-04" db="UniProtKB">
        <authorList>
            <consortium name="EnsemblPlants"/>
        </authorList>
    </citation>
    <scope>IDENTIFICATION</scope>
    <source>
        <strain evidence="3">cv. Jemalong A17</strain>
    </source>
</reference>
<feature type="domain" description="DUF8003" evidence="1">
    <location>
        <begin position="28"/>
        <end position="67"/>
    </location>
</feature>
<evidence type="ECO:0000259" key="1">
    <source>
        <dbReference type="Pfam" id="PF26010"/>
    </source>
</evidence>
<evidence type="ECO:0000313" key="3">
    <source>
        <dbReference type="EnsemblPlants" id="AES71158"/>
    </source>
</evidence>
<organism evidence="2 4">
    <name type="scientific">Medicago truncatula</name>
    <name type="common">Barrel medic</name>
    <name type="synonym">Medicago tribuloides</name>
    <dbReference type="NCBI Taxonomy" id="3880"/>
    <lineage>
        <taxon>Eukaryota</taxon>
        <taxon>Viridiplantae</taxon>
        <taxon>Streptophyta</taxon>
        <taxon>Embryophyta</taxon>
        <taxon>Tracheophyta</taxon>
        <taxon>Spermatophyta</taxon>
        <taxon>Magnoliopsida</taxon>
        <taxon>eudicotyledons</taxon>
        <taxon>Gunneridae</taxon>
        <taxon>Pentapetalae</taxon>
        <taxon>rosids</taxon>
        <taxon>fabids</taxon>
        <taxon>Fabales</taxon>
        <taxon>Fabaceae</taxon>
        <taxon>Papilionoideae</taxon>
        <taxon>50 kb inversion clade</taxon>
        <taxon>NPAAA clade</taxon>
        <taxon>Hologalegina</taxon>
        <taxon>IRL clade</taxon>
        <taxon>Trifolieae</taxon>
        <taxon>Medicago</taxon>
    </lineage>
</organism>
<accession>G7JBA6</accession>
<evidence type="ECO:0000313" key="4">
    <source>
        <dbReference type="Proteomes" id="UP000002051"/>
    </source>
</evidence>
<dbReference type="Proteomes" id="UP000002051">
    <property type="component" value="Chromosome 3"/>
</dbReference>
<evidence type="ECO:0000313" key="2">
    <source>
        <dbReference type="EMBL" id="AES71158.2"/>
    </source>
</evidence>
<dbReference type="InterPro" id="IPR058316">
    <property type="entry name" value="DUF8003"/>
</dbReference>
<dbReference type="Pfam" id="PF26010">
    <property type="entry name" value="DUF8003"/>
    <property type="match status" value="1"/>
</dbReference>
<dbReference type="EnsemblPlants" id="AES71158">
    <property type="protein sequence ID" value="AES71158"/>
    <property type="gene ID" value="MTR_3g070750"/>
</dbReference>
<reference evidence="2 4" key="2">
    <citation type="journal article" date="2014" name="BMC Genomics">
        <title>An improved genome release (version Mt4.0) for the model legume Medicago truncatula.</title>
        <authorList>
            <person name="Tang H."/>
            <person name="Krishnakumar V."/>
            <person name="Bidwell S."/>
            <person name="Rosen B."/>
            <person name="Chan A."/>
            <person name="Zhou S."/>
            <person name="Gentzbittel L."/>
            <person name="Childs K.L."/>
            <person name="Yandell M."/>
            <person name="Gundlach H."/>
            <person name="Mayer K.F."/>
            <person name="Schwartz D.C."/>
            <person name="Town C.D."/>
        </authorList>
    </citation>
    <scope>GENOME REANNOTATION</scope>
    <source>
        <strain evidence="3 4">cv. Jemalong A17</strain>
    </source>
</reference>
<gene>
    <name evidence="2" type="ordered locus">MTR_3g070750</name>
</gene>
<sequence>MCLDRMPPKKRQVNKFHIISDTDQDLVTGTYKNVTGSDRSLCQVCPVRELPCRAVYISVRGGITETPPLTNEFQTDITCQTIQLLKS</sequence>
<dbReference type="AlphaFoldDB" id="G7JBA6"/>